<dbReference type="GeneID" id="69569083"/>
<sequence length="594" mass="65903">MNKRWIGKAAMTLGVLTMVGSAGAGLGSIAYATPDVPYVSTNAISDDTSDRTITLWKYEIKSSADLKDRDNGEMLDPNDPKLKDKVLMEGVEFEIVRVIPNKNATGDYVKLDDPTKQKEGATNDYTIDPTFKAKTGETGADGKLTFNVGTGKEADGIYLVREVPDENGDYWYMKDGVKTKVSTPMAPFFAYLPQTKRDNEKELIYDVHVYPKNIVNDSSGDKTVEGQKGYSIKAGQPFQWEATVKLPTNLYFQAQEDQTITNVYDKDGNKLPDINVSAGTKVYANEFYIHDELVKELHLDNVEVEAYNSTTKTWDKLVFNTDYSVTKNGTKATASPITNANGAPIDIRVDLEEAGMEKLEGNYSDIRVIYHTHTDIDFNGAIENEFDYGYLIPGSKPVTDTPKDNPEYFDGGFTIDKTEEDSTKKLAGAEFYIATSKENADQGRFLASDGKTYKKDTDDFGAADTLPTGVTFLKDTTDENGHAQFNGLELDWYTDANGNKKQDKDEPTWEHSKIEREYWLVETKSPDGFELLKDPISVKIKLKPEDVKVHVENKSQTKLPFTGGTGTMLTIIIAIGAITIGTAAIAIDKKRRAV</sequence>
<dbReference type="RefSeq" id="WP_049222142.1">
    <property type="nucleotide sequence ID" value="NZ_CABGUH010000008.1"/>
</dbReference>
<reference evidence="1 2" key="1">
    <citation type="submission" date="2017-10" db="EMBL/GenBank/DDBJ databases">
        <title>FDA dAtabase for Regulatory Grade micrObial Sequences (FDA-ARGOS): Supporting development and validation of Infectious Disease Dx tests.</title>
        <authorList>
            <person name="Campos J."/>
            <person name="Goldberg B."/>
            <person name="Tallon L.J."/>
            <person name="Sadzewicz L."/>
            <person name="Sengamalay N."/>
            <person name="Ott S."/>
            <person name="Godinez A."/>
            <person name="Nagaraj S."/>
            <person name="Vyas G."/>
            <person name="Aluvathingal J."/>
            <person name="Nadendla S."/>
            <person name="Geyer C."/>
            <person name="Nandy P."/>
            <person name="Hobson J."/>
            <person name="Sichtig H."/>
        </authorList>
    </citation>
    <scope>NUCLEOTIDE SEQUENCE [LARGE SCALE GENOMIC DNA]</scope>
    <source>
        <strain evidence="1 2">FDAARGOS_185</strain>
    </source>
</reference>
<organism evidence="1 2">
    <name type="scientific">Enterococcus avium</name>
    <name type="common">Streptococcus avium</name>
    <dbReference type="NCBI Taxonomy" id="33945"/>
    <lineage>
        <taxon>Bacteria</taxon>
        <taxon>Bacillati</taxon>
        <taxon>Bacillota</taxon>
        <taxon>Bacilli</taxon>
        <taxon>Lactobacillales</taxon>
        <taxon>Enterococcaceae</taxon>
        <taxon>Enterococcus</taxon>
    </lineage>
</organism>
<accession>A0A553S7D8</accession>
<evidence type="ECO:0000313" key="2">
    <source>
        <dbReference type="Proteomes" id="UP000316316"/>
    </source>
</evidence>
<name>A0A553S7D8_ENTAV</name>
<protein>
    <submittedName>
        <fullName evidence="1">Cell wall protein</fullName>
    </submittedName>
</protein>
<dbReference type="Proteomes" id="UP000316316">
    <property type="component" value="Unassembled WGS sequence"/>
</dbReference>
<evidence type="ECO:0000313" key="1">
    <source>
        <dbReference type="EMBL" id="TRZ32914.1"/>
    </source>
</evidence>
<dbReference type="AlphaFoldDB" id="A0A553S7D8"/>
<dbReference type="InterPro" id="IPR048052">
    <property type="entry name" value="FM1-like"/>
</dbReference>
<dbReference type="InterPro" id="IPR032364">
    <property type="entry name" value="GramPos_pilinD1_N"/>
</dbReference>
<dbReference type="Gene3D" id="2.60.40.10">
    <property type="entry name" value="Immunoglobulins"/>
    <property type="match status" value="2"/>
</dbReference>
<dbReference type="Pfam" id="PF16555">
    <property type="entry name" value="GramPos_pilinD1"/>
    <property type="match status" value="1"/>
</dbReference>
<comment type="caution">
    <text evidence="1">The sequence shown here is derived from an EMBL/GenBank/DDBJ whole genome shotgun (WGS) entry which is preliminary data.</text>
</comment>
<proteinExistence type="predicted"/>
<dbReference type="EMBL" id="PDXQ01000001">
    <property type="protein sequence ID" value="TRZ32914.1"/>
    <property type="molecule type" value="Genomic_DNA"/>
</dbReference>
<dbReference type="InterPro" id="IPR013783">
    <property type="entry name" value="Ig-like_fold"/>
</dbReference>
<gene>
    <name evidence="1" type="ORF">AUF17_01970</name>
</gene>
<dbReference type="Gene3D" id="2.60.40.740">
    <property type="match status" value="1"/>
</dbReference>
<dbReference type="NCBIfam" id="NF033902">
    <property type="entry name" value="iso_D2_wall_anc"/>
    <property type="match status" value="1"/>
</dbReference>